<evidence type="ECO:0000259" key="5">
    <source>
        <dbReference type="PROSITE" id="PS51118"/>
    </source>
</evidence>
<gene>
    <name evidence="6" type="ORF">GCM10023196_054660</name>
</gene>
<feature type="domain" description="HTH hxlR-type" evidence="5">
    <location>
        <begin position="11"/>
        <end position="108"/>
    </location>
</feature>
<dbReference type="PANTHER" id="PTHR33204:SF36">
    <property type="entry name" value="TRANSCRIPTIONAL REGULATORY PROTEIN"/>
    <property type="match status" value="1"/>
</dbReference>
<evidence type="ECO:0000256" key="3">
    <source>
        <dbReference type="ARBA" id="ARBA00023163"/>
    </source>
</evidence>
<dbReference type="Gene3D" id="1.10.10.10">
    <property type="entry name" value="Winged helix-like DNA-binding domain superfamily/Winged helix DNA-binding domain"/>
    <property type="match status" value="1"/>
</dbReference>
<evidence type="ECO:0000256" key="2">
    <source>
        <dbReference type="ARBA" id="ARBA00023125"/>
    </source>
</evidence>
<proteinExistence type="predicted"/>
<sequence>MLNRTYDDQNCSIARALEIVGDRWTLLVIRDAFEGIRRFDDFQASLGVARNVLTDRLNRLCEEGILRRRLYQERPERYEYRLTRKGVGLWPAMMSLLLWGDEHYAENGPPMVLIHRGCTGRLTPALTCSECGAALGPTDIDPRPGPGALPTDRAAQQAAASGTP</sequence>
<comment type="caution">
    <text evidence="6">The sequence shown here is derived from an EMBL/GenBank/DDBJ whole genome shotgun (WGS) entry which is preliminary data.</text>
</comment>
<evidence type="ECO:0000313" key="7">
    <source>
        <dbReference type="Proteomes" id="UP001501442"/>
    </source>
</evidence>
<organism evidence="6 7">
    <name type="scientific">Actinoallomurus vinaceus</name>
    <dbReference type="NCBI Taxonomy" id="1080074"/>
    <lineage>
        <taxon>Bacteria</taxon>
        <taxon>Bacillati</taxon>
        <taxon>Actinomycetota</taxon>
        <taxon>Actinomycetes</taxon>
        <taxon>Streptosporangiales</taxon>
        <taxon>Thermomonosporaceae</taxon>
        <taxon>Actinoallomurus</taxon>
    </lineage>
</organism>
<evidence type="ECO:0000313" key="6">
    <source>
        <dbReference type="EMBL" id="GAA4630218.1"/>
    </source>
</evidence>
<accession>A0ABP8UEM2</accession>
<dbReference type="Proteomes" id="UP001501442">
    <property type="component" value="Unassembled WGS sequence"/>
</dbReference>
<dbReference type="SUPFAM" id="SSF46785">
    <property type="entry name" value="Winged helix' DNA-binding domain"/>
    <property type="match status" value="1"/>
</dbReference>
<name>A0ABP8UEM2_9ACTN</name>
<dbReference type="PROSITE" id="PS51118">
    <property type="entry name" value="HTH_HXLR"/>
    <property type="match status" value="1"/>
</dbReference>
<dbReference type="EMBL" id="BAABHK010000008">
    <property type="protein sequence ID" value="GAA4630218.1"/>
    <property type="molecule type" value="Genomic_DNA"/>
</dbReference>
<keyword evidence="3" id="KW-0804">Transcription</keyword>
<dbReference type="InterPro" id="IPR002577">
    <property type="entry name" value="HTH_HxlR"/>
</dbReference>
<keyword evidence="1" id="KW-0805">Transcription regulation</keyword>
<dbReference type="InterPro" id="IPR036388">
    <property type="entry name" value="WH-like_DNA-bd_sf"/>
</dbReference>
<evidence type="ECO:0000256" key="1">
    <source>
        <dbReference type="ARBA" id="ARBA00023015"/>
    </source>
</evidence>
<protein>
    <submittedName>
        <fullName evidence="6">Helix-turn-helix domain-containing protein</fullName>
    </submittedName>
</protein>
<dbReference type="InterPro" id="IPR036390">
    <property type="entry name" value="WH_DNA-bd_sf"/>
</dbReference>
<keyword evidence="2" id="KW-0238">DNA-binding</keyword>
<feature type="region of interest" description="Disordered" evidence="4">
    <location>
        <begin position="137"/>
        <end position="164"/>
    </location>
</feature>
<keyword evidence="7" id="KW-1185">Reference proteome</keyword>
<dbReference type="PANTHER" id="PTHR33204">
    <property type="entry name" value="TRANSCRIPTIONAL REGULATOR, MARR FAMILY"/>
    <property type="match status" value="1"/>
</dbReference>
<dbReference type="RefSeq" id="WP_345433900.1">
    <property type="nucleotide sequence ID" value="NZ_BAABHK010000008.1"/>
</dbReference>
<dbReference type="Pfam" id="PF01638">
    <property type="entry name" value="HxlR"/>
    <property type="match status" value="1"/>
</dbReference>
<reference evidence="7" key="1">
    <citation type="journal article" date="2019" name="Int. J. Syst. Evol. Microbiol.">
        <title>The Global Catalogue of Microorganisms (GCM) 10K type strain sequencing project: providing services to taxonomists for standard genome sequencing and annotation.</title>
        <authorList>
            <consortium name="The Broad Institute Genomics Platform"/>
            <consortium name="The Broad Institute Genome Sequencing Center for Infectious Disease"/>
            <person name="Wu L."/>
            <person name="Ma J."/>
        </authorList>
    </citation>
    <scope>NUCLEOTIDE SEQUENCE [LARGE SCALE GENOMIC DNA]</scope>
    <source>
        <strain evidence="7">JCM 17939</strain>
    </source>
</reference>
<evidence type="ECO:0000256" key="4">
    <source>
        <dbReference type="SAM" id="MobiDB-lite"/>
    </source>
</evidence>